<evidence type="ECO:0000313" key="8">
    <source>
        <dbReference type="Proteomes" id="UP001176517"/>
    </source>
</evidence>
<dbReference type="InterPro" id="IPR013907">
    <property type="entry name" value="Sds3"/>
</dbReference>
<evidence type="ECO:0000256" key="3">
    <source>
        <dbReference type="ARBA" id="ARBA00023015"/>
    </source>
</evidence>
<dbReference type="PANTHER" id="PTHR21964">
    <property type="entry name" value="BREAST CANCER METASTASIS-SUPPRESSOR 1"/>
    <property type="match status" value="1"/>
</dbReference>
<sequence length="713" mass="71822">MAPPTGSASASSTSAAAKQHSRSSAAAGHRSSSSSNQRNAKEHHQQQQAGGPPLHHFNPSQGQARFAPTAGPSSAYYQHQHHQHPMPPMPPQPPIASTSTAPPPGSSTTPHESKKDKKRKEVVDRIYRVHWDTFDERDAMYQEQYQGLTETYATLLNNPLQHRPYLLALSQLALQRDHELRQSALFYLHQIESVKTSHEHDRSKIEDEARLQKKHVRETLLGAVEERRKRLREERESANEFAIESTLETSMRSGSTRKLRKKGAAGGGGRGGNDGGDDGDLEAGGSGSGAGTSGTSAPSSSSRRAAAAAAGSGAGGSGSGSNGGGASSNGGAGGSGGAAVGGSNSKGGAGGNAAGAGGADAADSESDLPNLGFGFGLGAASTLFSGPQGPALADIAMSLASANTFNNTYASTNANATTPAPQNQIVMPSNSSTSTTVIANPVARTTSTVTVDQADAATVVEALTKTAEVNTASKDAANASSGPDSASPPPNKKQKVEAEEANGEASAAVAVAHAAGAAAAAAAADAMNAEQQSKEATSTATTSAIPTGSDGSTAAPTASDVAPNGITVKTEQVEDEASGNATTTATGALQAQPTKDTVDAAAVVGAAVTSALLTGSANPADAASLAAAKTVAGTHLPVASSSSSTAPTQIHIPPGFQLNLGGLGGLGLIPSSSAKYLKYEVGKSLHGLSGAKDFEVEADLFSIRKTGAKRRRR</sequence>
<feature type="compositionally biased region" description="Low complexity" evidence="6">
    <location>
        <begin position="475"/>
        <end position="485"/>
    </location>
</feature>
<name>A0AAN6GLN0_9BASI</name>
<feature type="region of interest" description="Disordered" evidence="6">
    <location>
        <begin position="1"/>
        <end position="121"/>
    </location>
</feature>
<feature type="region of interest" description="Disordered" evidence="6">
    <location>
        <begin position="228"/>
        <end position="339"/>
    </location>
</feature>
<organism evidence="7 8">
    <name type="scientific">Tilletia horrida</name>
    <dbReference type="NCBI Taxonomy" id="155126"/>
    <lineage>
        <taxon>Eukaryota</taxon>
        <taxon>Fungi</taxon>
        <taxon>Dikarya</taxon>
        <taxon>Basidiomycota</taxon>
        <taxon>Ustilaginomycotina</taxon>
        <taxon>Exobasidiomycetes</taxon>
        <taxon>Tilletiales</taxon>
        <taxon>Tilletiaceae</taxon>
        <taxon>Tilletia</taxon>
    </lineage>
</organism>
<keyword evidence="4" id="KW-0804">Transcription</keyword>
<feature type="compositionally biased region" description="Low complexity" evidence="6">
    <location>
        <begin position="7"/>
        <end position="35"/>
    </location>
</feature>
<evidence type="ECO:0000256" key="4">
    <source>
        <dbReference type="ARBA" id="ARBA00023163"/>
    </source>
</evidence>
<keyword evidence="5" id="KW-0539">Nucleus</keyword>
<evidence type="ECO:0000256" key="5">
    <source>
        <dbReference type="ARBA" id="ARBA00023242"/>
    </source>
</evidence>
<keyword evidence="3" id="KW-0805">Transcription regulation</keyword>
<feature type="compositionally biased region" description="Low complexity" evidence="6">
    <location>
        <begin position="530"/>
        <end position="544"/>
    </location>
</feature>
<evidence type="ECO:0000313" key="7">
    <source>
        <dbReference type="EMBL" id="KAK0545829.1"/>
    </source>
</evidence>
<dbReference type="Proteomes" id="UP001176517">
    <property type="component" value="Unassembled WGS sequence"/>
</dbReference>
<dbReference type="SMART" id="SM01401">
    <property type="entry name" value="Sds3"/>
    <property type="match status" value="1"/>
</dbReference>
<feature type="compositionally biased region" description="Basic and acidic residues" evidence="6">
    <location>
        <begin position="111"/>
        <end position="121"/>
    </location>
</feature>
<accession>A0AAN6GLN0</accession>
<feature type="compositionally biased region" description="Low complexity" evidence="6">
    <location>
        <begin position="95"/>
        <end position="110"/>
    </location>
</feature>
<dbReference type="EMBL" id="JAPDMZ010000215">
    <property type="protein sequence ID" value="KAK0545829.1"/>
    <property type="molecule type" value="Genomic_DNA"/>
</dbReference>
<proteinExistence type="predicted"/>
<feature type="region of interest" description="Disordered" evidence="6">
    <location>
        <begin position="530"/>
        <end position="593"/>
    </location>
</feature>
<feature type="compositionally biased region" description="Polar residues" evidence="6">
    <location>
        <begin position="545"/>
        <end position="556"/>
    </location>
</feature>
<feature type="compositionally biased region" description="Gly residues" evidence="6">
    <location>
        <begin position="312"/>
        <end position="339"/>
    </location>
</feature>
<protein>
    <submittedName>
        <fullName evidence="7">Uncharacterized protein</fullName>
    </submittedName>
</protein>
<comment type="caution">
    <text evidence="7">The sequence shown here is derived from an EMBL/GenBank/DDBJ whole genome shotgun (WGS) entry which is preliminary data.</text>
</comment>
<feature type="compositionally biased region" description="Gly residues" evidence="6">
    <location>
        <begin position="282"/>
        <end position="292"/>
    </location>
</feature>
<feature type="compositionally biased region" description="Low complexity" evidence="6">
    <location>
        <begin position="293"/>
        <end position="311"/>
    </location>
</feature>
<dbReference type="Pfam" id="PF08598">
    <property type="entry name" value="Sds3"/>
    <property type="match status" value="1"/>
</dbReference>
<feature type="compositionally biased region" description="Low complexity" evidence="6">
    <location>
        <begin position="578"/>
        <end position="593"/>
    </location>
</feature>
<comment type="subcellular location">
    <subcellularLocation>
        <location evidence="1">Nucleus</location>
    </subcellularLocation>
</comment>
<gene>
    <name evidence="7" type="ORF">OC846_005505</name>
</gene>
<dbReference type="GO" id="GO:0005654">
    <property type="term" value="C:nucleoplasm"/>
    <property type="evidence" value="ECO:0007669"/>
    <property type="project" value="UniProtKB-ARBA"/>
</dbReference>
<keyword evidence="8" id="KW-1185">Reference proteome</keyword>
<keyword evidence="2" id="KW-0678">Repressor</keyword>
<feature type="region of interest" description="Disordered" evidence="6">
    <location>
        <begin position="471"/>
        <end position="504"/>
    </location>
</feature>
<evidence type="ECO:0000256" key="6">
    <source>
        <dbReference type="SAM" id="MobiDB-lite"/>
    </source>
</evidence>
<feature type="compositionally biased region" description="Basic and acidic residues" evidence="6">
    <location>
        <begin position="228"/>
        <end position="238"/>
    </location>
</feature>
<evidence type="ECO:0000256" key="1">
    <source>
        <dbReference type="ARBA" id="ARBA00004123"/>
    </source>
</evidence>
<feature type="compositionally biased region" description="Pro residues" evidence="6">
    <location>
        <begin position="85"/>
        <end position="94"/>
    </location>
</feature>
<evidence type="ECO:0000256" key="2">
    <source>
        <dbReference type="ARBA" id="ARBA00022491"/>
    </source>
</evidence>
<reference evidence="7" key="1">
    <citation type="journal article" date="2023" name="PhytoFront">
        <title>Draft Genome Resources of Seven Strains of Tilletia horrida, Causal Agent of Kernel Smut of Rice.</title>
        <authorList>
            <person name="Khanal S."/>
            <person name="Antony Babu S."/>
            <person name="Zhou X.G."/>
        </authorList>
    </citation>
    <scope>NUCLEOTIDE SEQUENCE</scope>
    <source>
        <strain evidence="7">TX6</strain>
    </source>
</reference>
<dbReference type="AlphaFoldDB" id="A0AAN6GLN0"/>
<dbReference type="GO" id="GO:0010468">
    <property type="term" value="P:regulation of gene expression"/>
    <property type="evidence" value="ECO:0007669"/>
    <property type="project" value="UniProtKB-ARBA"/>
</dbReference>
<feature type="compositionally biased region" description="Gly residues" evidence="6">
    <location>
        <begin position="264"/>
        <end position="274"/>
    </location>
</feature>